<dbReference type="Pfam" id="PF00881">
    <property type="entry name" value="Nitroreductase"/>
    <property type="match status" value="1"/>
</dbReference>
<dbReference type="PATRIC" id="fig|888050.3.peg.949"/>
<accession>N6WDV4</accession>
<evidence type="ECO:0000256" key="1">
    <source>
        <dbReference type="ARBA" id="ARBA00022630"/>
    </source>
</evidence>
<dbReference type="InterPro" id="IPR000415">
    <property type="entry name" value="Nitroreductase-like"/>
</dbReference>
<evidence type="ECO:0000256" key="2">
    <source>
        <dbReference type="ARBA" id="ARBA00022643"/>
    </source>
</evidence>
<feature type="domain" description="Nitroreductase" evidence="4">
    <location>
        <begin position="11"/>
        <end position="181"/>
    </location>
</feature>
<dbReference type="STRING" id="888050.HMPREF9004_1003"/>
<dbReference type="HOGENOM" id="CLU_070764_9_1_11"/>
<dbReference type="PANTHER" id="PTHR23026:SF90">
    <property type="entry name" value="IODOTYROSINE DEIODINASE 1"/>
    <property type="match status" value="1"/>
</dbReference>
<sequence length="181" mass="20126">MDSAAFSSLAASRHSVRDFLPDPIASDVLDSILEDVSNAPSWSNTRPYMLALASGEQADRLRSAYVEAWKKWLAQMAKDKNANANGPAEGLPDGDYEGWRPYPDELRARSVDLGKKLYGHLDIGREDRERRNALSRRNYEAFGAPVIGFVFVRGDFMPWAAMDAGLMLQTLFLSAKVRGVD</sequence>
<name>N6WDV4_9ACTO</name>
<dbReference type="InterPro" id="IPR029479">
    <property type="entry name" value="Nitroreductase"/>
</dbReference>
<dbReference type="AlphaFoldDB" id="N6WDV4"/>
<dbReference type="GO" id="GO:0016491">
    <property type="term" value="F:oxidoreductase activity"/>
    <property type="evidence" value="ECO:0007669"/>
    <property type="project" value="UniProtKB-KW"/>
</dbReference>
<proteinExistence type="predicted"/>
<dbReference type="Proteomes" id="UP000013015">
    <property type="component" value="Unassembled WGS sequence"/>
</dbReference>
<comment type="caution">
    <text evidence="5">The sequence shown here is derived from an EMBL/GenBank/DDBJ whole genome shotgun (WGS) entry which is preliminary data.</text>
</comment>
<dbReference type="InterPro" id="IPR050627">
    <property type="entry name" value="Nitroreductase/BluB"/>
</dbReference>
<keyword evidence="2" id="KW-0288">FMN</keyword>
<protein>
    <recommendedName>
        <fullName evidence="4">Nitroreductase domain-containing protein</fullName>
    </recommendedName>
</protein>
<dbReference type="eggNOG" id="COG0778">
    <property type="taxonomic scope" value="Bacteria"/>
</dbReference>
<evidence type="ECO:0000313" key="6">
    <source>
        <dbReference type="Proteomes" id="UP000013015"/>
    </source>
</evidence>
<evidence type="ECO:0000313" key="5">
    <source>
        <dbReference type="EMBL" id="ENO18434.1"/>
    </source>
</evidence>
<reference evidence="5 6" key="1">
    <citation type="submission" date="2013-03" db="EMBL/GenBank/DDBJ databases">
        <title>Reference genome for the Human Microbiome Project.</title>
        <authorList>
            <person name="Aqrawi P."/>
            <person name="Ayvaz T."/>
            <person name="Bess C."/>
            <person name="Blankenburg K."/>
            <person name="Coyle M."/>
            <person name="Deng J."/>
            <person name="Forbes L."/>
            <person name="Fowler G."/>
            <person name="Francisco L."/>
            <person name="Fu Q."/>
            <person name="Gibbs R."/>
            <person name="Gross S."/>
            <person name="Gubbala S."/>
            <person name="Hale W."/>
            <person name="Hemphill L."/>
            <person name="Highlander S."/>
            <person name="Hirani K."/>
            <person name="Jackson L."/>
            <person name="Jakkamsetti A."/>
            <person name="Javaid M."/>
            <person name="Jayaseelan J.C."/>
            <person name="Jiang H."/>
            <person name="Joshi V."/>
            <person name="Korchina V."/>
            <person name="Kovar C."/>
            <person name="Lara F."/>
            <person name="Lee S."/>
            <person name="Liu Y."/>
            <person name="Mata R."/>
            <person name="Mathew T."/>
            <person name="Munidasa M."/>
            <person name="Muzny D."/>
            <person name="Nazareth L."/>
            <person name="Ngo R."/>
            <person name="Nguyen L."/>
            <person name="Nguyen N."/>
            <person name="Okwuonu G."/>
            <person name="Ongeri F."/>
            <person name="Palculict T."/>
            <person name="Patil S."/>
            <person name="Petrosino J."/>
            <person name="Pham C."/>
            <person name="Pham P."/>
            <person name="Pu L.-L."/>
            <person name="Qin X."/>
            <person name="Qu J."/>
            <person name="Reid J."/>
            <person name="Ross M."/>
            <person name="Ruth R."/>
            <person name="Saada N."/>
            <person name="San Lucas F."/>
            <person name="Santibanez J."/>
            <person name="Shang Y."/>
            <person name="Simmons D."/>
            <person name="Song X.-Z."/>
            <person name="Tang L.-Y."/>
            <person name="Thornton R."/>
            <person name="Warren J."/>
            <person name="Weissenberger G."/>
            <person name="Wilczek-Boney K."/>
            <person name="Worley K."/>
            <person name="Youmans B."/>
            <person name="Zhang J."/>
            <person name="Zhang L."/>
            <person name="Zhao Z."/>
            <person name="Zhou C."/>
            <person name="Zhu D."/>
            <person name="Zhu Y."/>
        </authorList>
    </citation>
    <scope>NUCLEOTIDE SEQUENCE [LARGE SCALE GENOMIC DNA]</scope>
    <source>
        <strain evidence="5 6">F0333</strain>
    </source>
</reference>
<keyword evidence="6" id="KW-1185">Reference proteome</keyword>
<dbReference type="EMBL" id="AQHZ01000015">
    <property type="protein sequence ID" value="ENO18434.1"/>
    <property type="molecule type" value="Genomic_DNA"/>
</dbReference>
<dbReference type="PANTHER" id="PTHR23026">
    <property type="entry name" value="NADPH NITROREDUCTASE"/>
    <property type="match status" value="1"/>
</dbReference>
<organism evidence="5 6">
    <name type="scientific">Schaalia cardiffensis F0333</name>
    <dbReference type="NCBI Taxonomy" id="888050"/>
    <lineage>
        <taxon>Bacteria</taxon>
        <taxon>Bacillati</taxon>
        <taxon>Actinomycetota</taxon>
        <taxon>Actinomycetes</taxon>
        <taxon>Actinomycetales</taxon>
        <taxon>Actinomycetaceae</taxon>
        <taxon>Schaalia</taxon>
    </lineage>
</organism>
<gene>
    <name evidence="5" type="ORF">HMPREF9004_1003</name>
</gene>
<dbReference type="Gene3D" id="3.40.109.10">
    <property type="entry name" value="NADH Oxidase"/>
    <property type="match status" value="1"/>
</dbReference>
<dbReference type="SUPFAM" id="SSF55469">
    <property type="entry name" value="FMN-dependent nitroreductase-like"/>
    <property type="match status" value="1"/>
</dbReference>
<evidence type="ECO:0000256" key="3">
    <source>
        <dbReference type="ARBA" id="ARBA00023002"/>
    </source>
</evidence>
<keyword evidence="1" id="KW-0285">Flavoprotein</keyword>
<evidence type="ECO:0000259" key="4">
    <source>
        <dbReference type="Pfam" id="PF00881"/>
    </source>
</evidence>
<keyword evidence="3" id="KW-0560">Oxidoreductase</keyword>